<dbReference type="Pfam" id="PF10410">
    <property type="entry name" value="DnaB_bind"/>
    <property type="match status" value="1"/>
</dbReference>
<dbReference type="GO" id="GO:0005737">
    <property type="term" value="C:cytoplasm"/>
    <property type="evidence" value="ECO:0007669"/>
    <property type="project" value="TreeGrafter"/>
</dbReference>
<dbReference type="PANTHER" id="PTHR30313:SF2">
    <property type="entry name" value="DNA PRIMASE"/>
    <property type="match status" value="1"/>
</dbReference>
<dbReference type="AlphaFoldDB" id="X0SA43"/>
<dbReference type="CDD" id="cd03364">
    <property type="entry name" value="TOPRIM_DnaG_primases"/>
    <property type="match status" value="1"/>
</dbReference>
<feature type="domain" description="Toprim" evidence="1">
    <location>
        <begin position="1"/>
        <end position="75"/>
    </location>
</feature>
<sequence>TDFLSLFQAGITNTVASLGTSLTPNQVSIALRFAPRMIISYDSDDAGKKATLRAASLGLEKGIQVGVITLPEGFDPDSFLKKYGAASFKNLLKKAIPGFKFFMDAQIQGKKIEIPEEKTRIARNIITEIEKIPDPLIRSEYLKQASEYLSIDESLLRSITKRKSEIKMKQDKPSFLQAEKRLLQILWEDRLIATQVFKEMDDGDFEGLKSEPIFRAVADELFKNGKVQSPHEIKQKIEPNLFSSLSEILQEKGQKPSIEEARDQIFTLRQFSLDNQAKKLKVQIDKAEKMGESHKISPLIRQFQDIKNQLLTLSQHNPQDTRYNTGESIAKDRS</sequence>
<feature type="non-terminal residue" evidence="2">
    <location>
        <position position="1"/>
    </location>
</feature>
<organism evidence="2">
    <name type="scientific">marine sediment metagenome</name>
    <dbReference type="NCBI Taxonomy" id="412755"/>
    <lineage>
        <taxon>unclassified sequences</taxon>
        <taxon>metagenomes</taxon>
        <taxon>ecological metagenomes</taxon>
    </lineage>
</organism>
<dbReference type="InterPro" id="IPR034151">
    <property type="entry name" value="TOPRIM_DnaG_bac"/>
</dbReference>
<dbReference type="GO" id="GO:0016779">
    <property type="term" value="F:nucleotidyltransferase activity"/>
    <property type="evidence" value="ECO:0007669"/>
    <property type="project" value="InterPro"/>
</dbReference>
<dbReference type="EMBL" id="BARS01004035">
    <property type="protein sequence ID" value="GAF72026.1"/>
    <property type="molecule type" value="Genomic_DNA"/>
</dbReference>
<gene>
    <name evidence="2" type="ORF">S01H1_07865</name>
</gene>
<dbReference type="Gene3D" id="1.10.860.10">
    <property type="entry name" value="DNAb Helicase, Chain A"/>
    <property type="match status" value="1"/>
</dbReference>
<dbReference type="PROSITE" id="PS50880">
    <property type="entry name" value="TOPRIM"/>
    <property type="match status" value="1"/>
</dbReference>
<comment type="caution">
    <text evidence="2">The sequence shown here is derived from an EMBL/GenBank/DDBJ whole genome shotgun (WGS) entry which is preliminary data.</text>
</comment>
<dbReference type="InterPro" id="IPR050219">
    <property type="entry name" value="DnaG_primase"/>
</dbReference>
<proteinExistence type="predicted"/>
<dbReference type="SUPFAM" id="SSF56731">
    <property type="entry name" value="DNA primase core"/>
    <property type="match status" value="1"/>
</dbReference>
<accession>X0SA43</accession>
<dbReference type="InterPro" id="IPR016136">
    <property type="entry name" value="DNA_helicase_N/primase_C"/>
</dbReference>
<protein>
    <recommendedName>
        <fullName evidence="1">Toprim domain-containing protein</fullName>
    </recommendedName>
</protein>
<dbReference type="InterPro" id="IPR006171">
    <property type="entry name" value="TOPRIM_dom"/>
</dbReference>
<dbReference type="PANTHER" id="PTHR30313">
    <property type="entry name" value="DNA PRIMASE"/>
    <property type="match status" value="1"/>
</dbReference>
<dbReference type="GO" id="GO:0006269">
    <property type="term" value="P:DNA replication, synthesis of primer"/>
    <property type="evidence" value="ECO:0007669"/>
    <property type="project" value="TreeGrafter"/>
</dbReference>
<evidence type="ECO:0000259" key="1">
    <source>
        <dbReference type="PROSITE" id="PS50880"/>
    </source>
</evidence>
<dbReference type="Pfam" id="PF13155">
    <property type="entry name" value="Toprim_2"/>
    <property type="match status" value="1"/>
</dbReference>
<dbReference type="InterPro" id="IPR019475">
    <property type="entry name" value="DNA_primase_DnaB-bd"/>
</dbReference>
<evidence type="ECO:0000313" key="2">
    <source>
        <dbReference type="EMBL" id="GAF72026.1"/>
    </source>
</evidence>
<dbReference type="SMART" id="SM00493">
    <property type="entry name" value="TOPRIM"/>
    <property type="match status" value="1"/>
</dbReference>
<name>X0SA43_9ZZZZ</name>
<reference evidence="2" key="1">
    <citation type="journal article" date="2014" name="Front. Microbiol.">
        <title>High frequency of phylogenetically diverse reductive dehalogenase-homologous genes in deep subseafloor sedimentary metagenomes.</title>
        <authorList>
            <person name="Kawai M."/>
            <person name="Futagami T."/>
            <person name="Toyoda A."/>
            <person name="Takaki Y."/>
            <person name="Nishi S."/>
            <person name="Hori S."/>
            <person name="Arai W."/>
            <person name="Tsubouchi T."/>
            <person name="Morono Y."/>
            <person name="Uchiyama I."/>
            <person name="Ito T."/>
            <person name="Fujiyama A."/>
            <person name="Inagaki F."/>
            <person name="Takami H."/>
        </authorList>
    </citation>
    <scope>NUCLEOTIDE SEQUENCE</scope>
    <source>
        <strain evidence="2">Expedition CK06-06</strain>
    </source>
</reference>
<dbReference type="Gene3D" id="3.40.1360.10">
    <property type="match status" value="1"/>
</dbReference>